<dbReference type="RefSeq" id="WP_035549935.1">
    <property type="nucleotide sequence ID" value="NZ_AWFH01000007.1"/>
</dbReference>
<dbReference type="PATRIC" id="fig|1280948.3.peg.1262"/>
<name>A0A059E5U5_9PROT</name>
<protein>
    <recommendedName>
        <fullName evidence="3">Phage major tail protein, TP901-1 family</fullName>
    </recommendedName>
</protein>
<evidence type="ECO:0000313" key="1">
    <source>
        <dbReference type="EMBL" id="KCZ63066.1"/>
    </source>
</evidence>
<dbReference type="NCBIfam" id="TIGR02126">
    <property type="entry name" value="phgtail_TP901_1"/>
    <property type="match status" value="1"/>
</dbReference>
<gene>
    <name evidence="1" type="ORF">HY36_15145</name>
</gene>
<dbReference type="InterPro" id="IPR011855">
    <property type="entry name" value="Phgtail_TP901_1"/>
</dbReference>
<keyword evidence="2" id="KW-1185">Reference proteome</keyword>
<organism evidence="1 2">
    <name type="scientific">Hyphomonas atlantica</name>
    <dbReference type="NCBI Taxonomy" id="1280948"/>
    <lineage>
        <taxon>Bacteria</taxon>
        <taxon>Pseudomonadati</taxon>
        <taxon>Pseudomonadota</taxon>
        <taxon>Alphaproteobacteria</taxon>
        <taxon>Hyphomonadales</taxon>
        <taxon>Hyphomonadaceae</taxon>
        <taxon>Hyphomonas</taxon>
    </lineage>
</organism>
<evidence type="ECO:0000313" key="2">
    <source>
        <dbReference type="Proteomes" id="UP000024547"/>
    </source>
</evidence>
<evidence type="ECO:0008006" key="3">
    <source>
        <dbReference type="Google" id="ProtNLM"/>
    </source>
</evidence>
<accession>A0A059E5U5</accession>
<dbReference type="eggNOG" id="COG5437">
    <property type="taxonomic scope" value="Bacteria"/>
</dbReference>
<dbReference type="InterPro" id="IPR022344">
    <property type="entry name" value="GTA_major-tail"/>
</dbReference>
<comment type="caution">
    <text evidence="1">The sequence shown here is derived from an EMBL/GenBank/DDBJ whole genome shotgun (WGS) entry which is preliminary data.</text>
</comment>
<reference evidence="1 2" key="1">
    <citation type="journal article" date="2014" name="Antonie Van Leeuwenhoek">
        <title>Hyphomonas beringensis sp. nov. and Hyphomonas chukchiensis sp. nov., isolated from surface seawater of the Bering Sea and Chukchi Sea.</title>
        <authorList>
            <person name="Li C."/>
            <person name="Lai Q."/>
            <person name="Li G."/>
            <person name="Dong C."/>
            <person name="Wang J."/>
            <person name="Liao Y."/>
            <person name="Shao Z."/>
        </authorList>
    </citation>
    <scope>NUCLEOTIDE SEQUENCE [LARGE SCALE GENOMIC DNA]</scope>
    <source>
        <strain evidence="1 2">22II1-22F38</strain>
    </source>
</reference>
<dbReference type="AlphaFoldDB" id="A0A059E5U5"/>
<sequence length="137" mass="14389">MAGQRGRDILLKIADGAGGFTTLAGVRTSRIQLSAGMVDGTSADSAEAWRELIDGAGVKTARVTGRGVFKDAASDARMRAVFFAGEAPDWQLILPDFGILEGAFQITELSWSGAHDGEAEFSVTLESAGRLGFEVLP</sequence>
<dbReference type="EMBL" id="AWFH01000007">
    <property type="protein sequence ID" value="KCZ63066.1"/>
    <property type="molecule type" value="Genomic_DNA"/>
</dbReference>
<dbReference type="PRINTS" id="PR01996">
    <property type="entry name" value="MTP1FAMILY"/>
</dbReference>
<dbReference type="Pfam" id="PF06199">
    <property type="entry name" value="Phage_tail_2"/>
    <property type="match status" value="1"/>
</dbReference>
<proteinExistence type="predicted"/>
<dbReference type="Gene3D" id="4.10.410.40">
    <property type="match status" value="1"/>
</dbReference>
<dbReference type="Proteomes" id="UP000024547">
    <property type="component" value="Unassembled WGS sequence"/>
</dbReference>
<dbReference type="STRING" id="1280948.HY36_15145"/>
<dbReference type="OrthoDB" id="7266971at2"/>